<sequence>MPGLLYTWGSSDSGVLGLGQFITSGPLHTPTQAERVRCGANSTAVVCGQGAARPQAVVLKWGASMDKRLINCALLHG</sequence>
<dbReference type="Gene3D" id="2.130.10.30">
    <property type="entry name" value="Regulator of chromosome condensation 1/beta-lactamase-inhibitor protein II"/>
    <property type="match status" value="1"/>
</dbReference>
<dbReference type="InterPro" id="IPR000408">
    <property type="entry name" value="Reg_chr_condens"/>
</dbReference>
<proteinExistence type="predicted"/>
<evidence type="ECO:0000256" key="1">
    <source>
        <dbReference type="PROSITE-ProRule" id="PRU00235"/>
    </source>
</evidence>
<dbReference type="SUPFAM" id="SSF50985">
    <property type="entry name" value="RCC1/BLIP-II"/>
    <property type="match status" value="1"/>
</dbReference>
<dbReference type="EMBL" id="CAJNDS010000259">
    <property type="protein sequence ID" value="CAE7035057.1"/>
    <property type="molecule type" value="Genomic_DNA"/>
</dbReference>
<feature type="repeat" description="RCC1" evidence="1">
    <location>
        <begin position="3"/>
        <end position="49"/>
    </location>
</feature>
<accession>A0A812IHB0</accession>
<name>A0A812IHB0_9DINO</name>
<dbReference type="Pfam" id="PF00415">
    <property type="entry name" value="RCC1"/>
    <property type="match status" value="1"/>
</dbReference>
<evidence type="ECO:0000313" key="3">
    <source>
        <dbReference type="Proteomes" id="UP000604046"/>
    </source>
</evidence>
<evidence type="ECO:0000313" key="2">
    <source>
        <dbReference type="EMBL" id="CAE7035057.1"/>
    </source>
</evidence>
<reference evidence="2" key="1">
    <citation type="submission" date="2021-02" db="EMBL/GenBank/DDBJ databases">
        <authorList>
            <person name="Dougan E. K."/>
            <person name="Rhodes N."/>
            <person name="Thang M."/>
            <person name="Chan C."/>
        </authorList>
    </citation>
    <scope>NUCLEOTIDE SEQUENCE</scope>
</reference>
<dbReference type="Proteomes" id="UP000604046">
    <property type="component" value="Unassembled WGS sequence"/>
</dbReference>
<gene>
    <name evidence="2" type="primary">rps2</name>
    <name evidence="2" type="ORF">SNAT2548_LOCUS4238</name>
</gene>
<protein>
    <submittedName>
        <fullName evidence="2">Rps2 protein</fullName>
    </submittedName>
</protein>
<comment type="caution">
    <text evidence="2">The sequence shown here is derived from an EMBL/GenBank/DDBJ whole genome shotgun (WGS) entry which is preliminary data.</text>
</comment>
<dbReference type="PROSITE" id="PS50012">
    <property type="entry name" value="RCC1_3"/>
    <property type="match status" value="1"/>
</dbReference>
<dbReference type="AlphaFoldDB" id="A0A812IHB0"/>
<keyword evidence="3" id="KW-1185">Reference proteome</keyword>
<dbReference type="InterPro" id="IPR009091">
    <property type="entry name" value="RCC1/BLIP-II"/>
</dbReference>
<organism evidence="2 3">
    <name type="scientific">Symbiodinium natans</name>
    <dbReference type="NCBI Taxonomy" id="878477"/>
    <lineage>
        <taxon>Eukaryota</taxon>
        <taxon>Sar</taxon>
        <taxon>Alveolata</taxon>
        <taxon>Dinophyceae</taxon>
        <taxon>Suessiales</taxon>
        <taxon>Symbiodiniaceae</taxon>
        <taxon>Symbiodinium</taxon>
    </lineage>
</organism>